<accession>A0ABQ7WT65</accession>
<organism evidence="1 2">
    <name type="scientific">Solanum tuberosum</name>
    <name type="common">Potato</name>
    <dbReference type="NCBI Taxonomy" id="4113"/>
    <lineage>
        <taxon>Eukaryota</taxon>
        <taxon>Viridiplantae</taxon>
        <taxon>Streptophyta</taxon>
        <taxon>Embryophyta</taxon>
        <taxon>Tracheophyta</taxon>
        <taxon>Spermatophyta</taxon>
        <taxon>Magnoliopsida</taxon>
        <taxon>eudicotyledons</taxon>
        <taxon>Gunneridae</taxon>
        <taxon>Pentapetalae</taxon>
        <taxon>asterids</taxon>
        <taxon>lamiids</taxon>
        <taxon>Solanales</taxon>
        <taxon>Solanaceae</taxon>
        <taxon>Solanoideae</taxon>
        <taxon>Solaneae</taxon>
        <taxon>Solanum</taxon>
    </lineage>
</organism>
<dbReference type="Proteomes" id="UP000826656">
    <property type="component" value="Unassembled WGS sequence"/>
</dbReference>
<dbReference type="EMBL" id="JAIVGD010000001">
    <property type="protein sequence ID" value="KAH0783939.1"/>
    <property type="molecule type" value="Genomic_DNA"/>
</dbReference>
<evidence type="ECO:0000313" key="2">
    <source>
        <dbReference type="Proteomes" id="UP000826656"/>
    </source>
</evidence>
<comment type="caution">
    <text evidence="1">The sequence shown here is derived from an EMBL/GenBank/DDBJ whole genome shotgun (WGS) entry which is preliminary data.</text>
</comment>
<reference evidence="1 2" key="1">
    <citation type="journal article" date="2021" name="bioRxiv">
        <title>Chromosome-scale and haplotype-resolved genome assembly of a tetraploid potato cultivar.</title>
        <authorList>
            <person name="Sun H."/>
            <person name="Jiao W.-B."/>
            <person name="Krause K."/>
            <person name="Campoy J.A."/>
            <person name="Goel M."/>
            <person name="Folz-Donahue K."/>
            <person name="Kukat C."/>
            <person name="Huettel B."/>
            <person name="Schneeberger K."/>
        </authorList>
    </citation>
    <scope>NUCLEOTIDE SEQUENCE [LARGE SCALE GENOMIC DNA]</scope>
    <source>
        <strain evidence="1">SolTubOtavaFocal</strain>
        <tissue evidence="1">Leaves</tissue>
    </source>
</reference>
<proteinExistence type="predicted"/>
<evidence type="ECO:0000313" key="1">
    <source>
        <dbReference type="EMBL" id="KAH0783939.1"/>
    </source>
</evidence>
<gene>
    <name evidence="1" type="ORF">KY290_003537</name>
</gene>
<protein>
    <submittedName>
        <fullName evidence="1">Uncharacterized protein</fullName>
    </submittedName>
</protein>
<name>A0ABQ7WT65_SOLTU</name>
<sequence length="80" mass="8656">MANSSGNSGVPQGISLSNTVHSEISPSLPLPSLPVFCGALDHELRLFDERSESRSLNRSDILIHANKIADLLHNTDVSYL</sequence>
<keyword evidence="2" id="KW-1185">Reference proteome</keyword>